<dbReference type="GO" id="GO:0004358">
    <property type="term" value="F:L-glutamate N-acetyltransferase activity, acting on acetyl-L-ornithine as donor"/>
    <property type="evidence" value="ECO:0007669"/>
    <property type="project" value="InterPro"/>
</dbReference>
<comment type="caution">
    <text evidence="1">The sequence shown here is derived from an EMBL/GenBank/DDBJ whole genome shotgun (WGS) entry which is preliminary data.</text>
</comment>
<dbReference type="GO" id="GO:0006526">
    <property type="term" value="P:L-arginine biosynthetic process"/>
    <property type="evidence" value="ECO:0007669"/>
    <property type="project" value="InterPro"/>
</dbReference>
<gene>
    <name evidence="1" type="ORF">S06H3_01775</name>
</gene>
<dbReference type="GO" id="GO:0006592">
    <property type="term" value="P:ornithine biosynthetic process"/>
    <property type="evidence" value="ECO:0007669"/>
    <property type="project" value="TreeGrafter"/>
</dbReference>
<evidence type="ECO:0000313" key="1">
    <source>
        <dbReference type="EMBL" id="GAH98799.1"/>
    </source>
</evidence>
<dbReference type="InterPro" id="IPR002813">
    <property type="entry name" value="Arg_biosynth_ArgJ"/>
</dbReference>
<feature type="non-terminal residue" evidence="1">
    <location>
        <position position="78"/>
    </location>
</feature>
<dbReference type="Gene3D" id="3.60.70.12">
    <property type="entry name" value="L-amino peptidase D-ALA esterase/amidase"/>
    <property type="match status" value="1"/>
</dbReference>
<proteinExistence type="predicted"/>
<organism evidence="1">
    <name type="scientific">marine sediment metagenome</name>
    <dbReference type="NCBI Taxonomy" id="412755"/>
    <lineage>
        <taxon>unclassified sequences</taxon>
        <taxon>metagenomes</taxon>
        <taxon>ecological metagenomes</taxon>
    </lineage>
</organism>
<sequence length="78" mass="8335">MTKGAGMIRPNLQTATMLAFVVTDAVVSSAALRAALQNSANQSFNMVNIDNETSTSDMVLALANGRAKNRLITLKHQE</sequence>
<dbReference type="SUPFAM" id="SSF56266">
    <property type="entry name" value="DmpA/ArgJ-like"/>
    <property type="match status" value="1"/>
</dbReference>
<dbReference type="PANTHER" id="PTHR23100:SF0">
    <property type="entry name" value="ARGININE BIOSYNTHESIS BIFUNCTIONAL PROTEIN ARGJ, MITOCHONDRIAL"/>
    <property type="match status" value="1"/>
</dbReference>
<dbReference type="PANTHER" id="PTHR23100">
    <property type="entry name" value="ARGININE BIOSYNTHESIS BIFUNCTIONAL PROTEIN ARGJ"/>
    <property type="match status" value="1"/>
</dbReference>
<dbReference type="InterPro" id="IPR016117">
    <property type="entry name" value="ArgJ-like_dom_sf"/>
</dbReference>
<dbReference type="EMBL" id="BARV01000467">
    <property type="protein sequence ID" value="GAH98799.1"/>
    <property type="molecule type" value="Genomic_DNA"/>
</dbReference>
<dbReference type="AlphaFoldDB" id="X1L8P5"/>
<protein>
    <submittedName>
        <fullName evidence="1">Uncharacterized protein</fullName>
    </submittedName>
</protein>
<dbReference type="Pfam" id="PF01960">
    <property type="entry name" value="ArgJ"/>
    <property type="match status" value="1"/>
</dbReference>
<accession>X1L8P5</accession>
<reference evidence="1" key="1">
    <citation type="journal article" date="2014" name="Front. Microbiol.">
        <title>High frequency of phylogenetically diverse reductive dehalogenase-homologous genes in deep subseafloor sedimentary metagenomes.</title>
        <authorList>
            <person name="Kawai M."/>
            <person name="Futagami T."/>
            <person name="Toyoda A."/>
            <person name="Takaki Y."/>
            <person name="Nishi S."/>
            <person name="Hori S."/>
            <person name="Arai W."/>
            <person name="Tsubouchi T."/>
            <person name="Morono Y."/>
            <person name="Uchiyama I."/>
            <person name="Ito T."/>
            <person name="Fujiyama A."/>
            <person name="Inagaki F."/>
            <person name="Takami H."/>
        </authorList>
    </citation>
    <scope>NUCLEOTIDE SEQUENCE</scope>
    <source>
        <strain evidence="1">Expedition CK06-06</strain>
    </source>
</reference>
<dbReference type="GO" id="GO:0004042">
    <property type="term" value="F:L-glutamate N-acetyltransferase activity"/>
    <property type="evidence" value="ECO:0007669"/>
    <property type="project" value="TreeGrafter"/>
</dbReference>
<name>X1L8P5_9ZZZZ</name>